<sequence length="507" mass="58458">MRRLESEFMAALKDGGILHPIVNRIQKDRTLDFQIRSNEVHIYYRGGKILGIKPSTNIYICEFDANYDRYKELQLPVFPKKVSSESDSKSIVEAFPQMKQAIDFYFASHKDGSEREFQQLIVRENNYSIVSNATDYFIVDIEYDSMANDKRARFDLLAIKWESDGSHRKNPKKFLPKLAICELKYYTQALSGKAGLMDHVKDVSAFIAKPGNVEQLKIDVLEMFRQKRELGLVDFGVGDNNNPVEHLDNSIELILMLANHDPESTKLKNLEEIPDENGLVVKVAVANFLGYGLYKESVYDLSDFREKYKKQIYCKLTDKDKARQLFQDAGFDLPAIPKELAVRLKKRTDLDFSTREIPTSPNYLQFYVDEAIKNQVDDYVILSRAVNSPTRYAIHYFLVFGPLRMFLQLFWAATYIHHGGDTYVNNDDFEAQIREIRQCFILADQIVTATSACKASDRLTIVCTNDGGSYWEAPDQGPQEEKRYLKRPSEILGEALQWIEKQRGKVM</sequence>
<evidence type="ECO:0000313" key="1">
    <source>
        <dbReference type="EMBL" id="MBT0652600.1"/>
    </source>
</evidence>
<accession>A0ABS5SB53</accession>
<proteinExistence type="predicted"/>
<comment type="caution">
    <text evidence="1">The sequence shown here is derived from an EMBL/GenBank/DDBJ whole genome shotgun (WGS) entry which is preliminary data.</text>
</comment>
<keyword evidence="2" id="KW-1185">Reference proteome</keyword>
<protein>
    <submittedName>
        <fullName evidence="1">Uncharacterized protein</fullName>
    </submittedName>
</protein>
<organism evidence="1 2">
    <name type="scientific">Geomobilimonas luticola</name>
    <dbReference type="NCBI Taxonomy" id="1114878"/>
    <lineage>
        <taxon>Bacteria</taxon>
        <taxon>Pseudomonadati</taxon>
        <taxon>Thermodesulfobacteriota</taxon>
        <taxon>Desulfuromonadia</taxon>
        <taxon>Geobacterales</taxon>
        <taxon>Geobacteraceae</taxon>
        <taxon>Geomobilimonas</taxon>
    </lineage>
</organism>
<dbReference type="Proteomes" id="UP000756860">
    <property type="component" value="Unassembled WGS sequence"/>
</dbReference>
<gene>
    <name evidence="1" type="ORF">KI810_06000</name>
</gene>
<evidence type="ECO:0000313" key="2">
    <source>
        <dbReference type="Proteomes" id="UP000756860"/>
    </source>
</evidence>
<dbReference type="EMBL" id="JAHCVK010000001">
    <property type="protein sequence ID" value="MBT0652600.1"/>
    <property type="molecule type" value="Genomic_DNA"/>
</dbReference>
<name>A0ABS5SB53_9BACT</name>
<dbReference type="RefSeq" id="WP_214174532.1">
    <property type="nucleotide sequence ID" value="NZ_JAHCVK010000001.1"/>
</dbReference>
<reference evidence="1 2" key="1">
    <citation type="submission" date="2021-05" db="EMBL/GenBank/DDBJ databases">
        <title>The draft genome of Geobacter luticola JCM 17780.</title>
        <authorList>
            <person name="Xu Z."/>
            <person name="Masuda Y."/>
            <person name="Itoh H."/>
            <person name="Senoo K."/>
        </authorList>
    </citation>
    <scope>NUCLEOTIDE SEQUENCE [LARGE SCALE GENOMIC DNA]</scope>
    <source>
        <strain evidence="1 2">JCM 17780</strain>
    </source>
</reference>